<gene>
    <name evidence="1" type="ORF">EDD61_11939</name>
</gene>
<protein>
    <submittedName>
        <fullName evidence="1">Uncharacterized protein</fullName>
    </submittedName>
</protein>
<evidence type="ECO:0000313" key="1">
    <source>
        <dbReference type="EMBL" id="TCU57138.1"/>
    </source>
</evidence>
<dbReference type="AlphaFoldDB" id="A0A4R3T647"/>
<evidence type="ECO:0000313" key="2">
    <source>
        <dbReference type="Proteomes" id="UP000295773"/>
    </source>
</evidence>
<comment type="caution">
    <text evidence="1">The sequence shown here is derived from an EMBL/GenBank/DDBJ whole genome shotgun (WGS) entry which is preliminary data.</text>
</comment>
<reference evidence="1 2" key="1">
    <citation type="submission" date="2019-03" db="EMBL/GenBank/DDBJ databases">
        <title>Genomic Encyclopedia of Type Strains, Phase IV (KMG-IV): sequencing the most valuable type-strain genomes for metagenomic binning, comparative biology and taxonomic classification.</title>
        <authorList>
            <person name="Goeker M."/>
        </authorList>
    </citation>
    <scope>NUCLEOTIDE SEQUENCE [LARGE SCALE GENOMIC DNA]</scope>
    <source>
        <strain evidence="1 2">DSM 29481</strain>
    </source>
</reference>
<keyword evidence="2" id="KW-1185">Reference proteome</keyword>
<accession>A0A4R3T647</accession>
<dbReference type="EMBL" id="SMBP01000019">
    <property type="protein sequence ID" value="TCU57138.1"/>
    <property type="molecule type" value="Genomic_DNA"/>
</dbReference>
<organism evidence="1 2">
    <name type="scientific">Longicatena caecimuris</name>
    <dbReference type="NCBI Taxonomy" id="1796635"/>
    <lineage>
        <taxon>Bacteria</taxon>
        <taxon>Bacillati</taxon>
        <taxon>Bacillota</taxon>
        <taxon>Erysipelotrichia</taxon>
        <taxon>Erysipelotrichales</taxon>
        <taxon>Erysipelotrichaceae</taxon>
        <taxon>Longicatena</taxon>
    </lineage>
</organism>
<sequence length="407" mass="47230">MVPNEIQAAVKATEQKYTEEDFRKKDTLNHLMIGILRCYGILTLTEFDMLCEKYAIAIPSIEEYYLTALYLHPYFSLYSRQDGSMLLVNEEIFDYIDQVIDIQNSHVYCVCDRKKDELLAIGTTGVNTNHPAINTLYKILSESTFTYIENGFWADFFFAVHTCKDPANLIQWFDDLSIDDDMLASLSEAVLDAYFNTPSAALFGCTPMEYMDYINEQSQQSMQGNASLDENDTALFYDIYLALLEYTNKKYKIVKGLKKIYHRSHLEPEKMTKIRNFLFEHRNIIDDFIKKNPFQFDEEKLALIKDFKYAVKGMGIIIKYEADYTVISMQDDNFYAILGLTTNIDEVIPNEQLPYPVQITLLPWRNKIIYDGLLESYAIQVGKNMKKMIAEELANHHLITSIKPFQA</sequence>
<dbReference type="Proteomes" id="UP000295773">
    <property type="component" value="Unassembled WGS sequence"/>
</dbReference>
<proteinExistence type="predicted"/>
<name>A0A4R3T647_9FIRM</name>